<reference evidence="2 3" key="1">
    <citation type="submission" date="2019-03" db="EMBL/GenBank/DDBJ databases">
        <title>Draft genome sequences of novel Actinobacteria.</title>
        <authorList>
            <person name="Sahin N."/>
            <person name="Ay H."/>
            <person name="Saygin H."/>
        </authorList>
    </citation>
    <scope>NUCLEOTIDE SEQUENCE [LARGE SCALE GENOMIC DNA]</scope>
    <source>
        <strain evidence="2 3">KC310</strain>
    </source>
</reference>
<name>A0A4R4W263_9ACTN</name>
<dbReference type="InterPro" id="IPR013766">
    <property type="entry name" value="Thioredoxin_domain"/>
</dbReference>
<dbReference type="InterPro" id="IPR036249">
    <property type="entry name" value="Thioredoxin-like_sf"/>
</dbReference>
<protein>
    <recommendedName>
        <fullName evidence="1">Thioredoxin domain-containing protein</fullName>
    </recommendedName>
</protein>
<dbReference type="Proteomes" id="UP000295258">
    <property type="component" value="Unassembled WGS sequence"/>
</dbReference>
<keyword evidence="3" id="KW-1185">Reference proteome</keyword>
<dbReference type="EMBL" id="SMKO01000005">
    <property type="protein sequence ID" value="TDD11931.1"/>
    <property type="molecule type" value="Genomic_DNA"/>
</dbReference>
<evidence type="ECO:0000313" key="2">
    <source>
        <dbReference type="EMBL" id="TDD11931.1"/>
    </source>
</evidence>
<dbReference type="Gene3D" id="3.40.30.10">
    <property type="entry name" value="Glutaredoxin"/>
    <property type="match status" value="1"/>
</dbReference>
<organism evidence="2 3">
    <name type="scientific">Nonomuraea deserti</name>
    <dbReference type="NCBI Taxonomy" id="1848322"/>
    <lineage>
        <taxon>Bacteria</taxon>
        <taxon>Bacillati</taxon>
        <taxon>Actinomycetota</taxon>
        <taxon>Actinomycetes</taxon>
        <taxon>Streptosporangiales</taxon>
        <taxon>Streptosporangiaceae</taxon>
        <taxon>Nonomuraea</taxon>
    </lineage>
</organism>
<gene>
    <name evidence="2" type="ORF">E1292_03715</name>
</gene>
<dbReference type="SUPFAM" id="SSF52833">
    <property type="entry name" value="Thioredoxin-like"/>
    <property type="match status" value="1"/>
</dbReference>
<accession>A0A4R4W263</accession>
<dbReference type="Pfam" id="PF00085">
    <property type="entry name" value="Thioredoxin"/>
    <property type="match status" value="1"/>
</dbReference>
<evidence type="ECO:0000259" key="1">
    <source>
        <dbReference type="Pfam" id="PF00085"/>
    </source>
</evidence>
<evidence type="ECO:0000313" key="3">
    <source>
        <dbReference type="Proteomes" id="UP000295258"/>
    </source>
</evidence>
<feature type="domain" description="Thioredoxin" evidence="1">
    <location>
        <begin position="70"/>
        <end position="102"/>
    </location>
</feature>
<comment type="caution">
    <text evidence="2">The sequence shown here is derived from an EMBL/GenBank/DDBJ whole genome shotgun (WGS) entry which is preliminary data.</text>
</comment>
<dbReference type="RefSeq" id="WP_132591962.1">
    <property type="nucleotide sequence ID" value="NZ_SMKO01000005.1"/>
</dbReference>
<dbReference type="AlphaFoldDB" id="A0A4R4W263"/>
<sequence>MVYALWAAVAVLAVLCALNLALGLGIIRRLREHTERLNGLYEQAGGAPPPSLQPGETVAEFETGSGLRGRTLVGFFSPSCSPCTELAPKFAELASTMPREQVIAVIAGFHDEAGPMRELLEPVAMVDTADPDGGSMAKAFKVAAFPRVFLIDDSRTVLATGHDLADVLALTAARG</sequence>
<proteinExistence type="predicted"/>